<dbReference type="AlphaFoldDB" id="A0A9C7PVP3"/>
<proteinExistence type="predicted"/>
<protein>
    <submittedName>
        <fullName evidence="1">Uncharacterized protein</fullName>
    </submittedName>
</protein>
<dbReference type="EMBL" id="BQMJ01000026">
    <property type="protein sequence ID" value="GJQ11728.1"/>
    <property type="molecule type" value="Genomic_DNA"/>
</dbReference>
<reference evidence="1" key="2">
    <citation type="submission" date="2022-01" db="EMBL/GenBank/DDBJ databases">
        <authorList>
            <person name="Hirooka S."/>
            <person name="Miyagishima S.Y."/>
        </authorList>
    </citation>
    <scope>NUCLEOTIDE SEQUENCE</scope>
    <source>
        <strain evidence="1">NBRC 102759</strain>
    </source>
</reference>
<comment type="caution">
    <text evidence="1">The sequence shown here is derived from an EMBL/GenBank/DDBJ whole genome shotgun (WGS) entry which is preliminary data.</text>
</comment>
<organism evidence="1 2">
    <name type="scientific">Galdieria partita</name>
    <dbReference type="NCBI Taxonomy" id="83374"/>
    <lineage>
        <taxon>Eukaryota</taxon>
        <taxon>Rhodophyta</taxon>
        <taxon>Bangiophyceae</taxon>
        <taxon>Galdieriales</taxon>
        <taxon>Galdieriaceae</taxon>
        <taxon>Galdieria</taxon>
    </lineage>
</organism>
<name>A0A9C7PVP3_9RHOD</name>
<keyword evidence="2" id="KW-1185">Reference proteome</keyword>
<gene>
    <name evidence="1" type="ORF">GpartN1_g3519.t1</name>
</gene>
<dbReference type="OrthoDB" id="10457693at2759"/>
<evidence type="ECO:0000313" key="2">
    <source>
        <dbReference type="Proteomes" id="UP001061958"/>
    </source>
</evidence>
<evidence type="ECO:0000313" key="1">
    <source>
        <dbReference type="EMBL" id="GJQ11728.1"/>
    </source>
</evidence>
<reference evidence="1" key="1">
    <citation type="journal article" date="2022" name="Proc. Natl. Acad. Sci. U.S.A.">
        <title>Life cycle and functional genomics of the unicellular red alga Galdieria for elucidating algal and plant evolution and industrial use.</title>
        <authorList>
            <person name="Hirooka S."/>
            <person name="Itabashi T."/>
            <person name="Ichinose T.M."/>
            <person name="Onuma R."/>
            <person name="Fujiwara T."/>
            <person name="Yamashita S."/>
            <person name="Jong L.W."/>
            <person name="Tomita R."/>
            <person name="Iwane A.H."/>
            <person name="Miyagishima S.Y."/>
        </authorList>
    </citation>
    <scope>NUCLEOTIDE SEQUENCE</scope>
    <source>
        <strain evidence="1">NBRC 102759</strain>
    </source>
</reference>
<accession>A0A9C7PVP3</accession>
<dbReference type="Proteomes" id="UP001061958">
    <property type="component" value="Unassembled WGS sequence"/>
</dbReference>
<sequence length="271" mass="31165">MTVNLIFIRPFIWNENKKLFITHQRIIGKRCTLHHSGTQGALCSIPGAYKRRFRFEQESAALRRQFTKNLRRNKGITNFSNNFEHDNMAEYAKELQGKNVRKDTGLKTSYLIDENPLPYSLEQQEAVHIISELHPYLSFSEASHPTDEVIPPQISSQVTDTDSVSSIRAVEVGKSRKDIEWASQKGVTKTSSYGSLKDKSRVPWPSVYVPSLKVRKHDNRSKDRFRFVSVVKGWLNLIVVRLLVYYLVGFFSKVSKANTWGEKKEGDKNLS</sequence>